<feature type="non-terminal residue" evidence="10">
    <location>
        <position position="309"/>
    </location>
</feature>
<feature type="domain" description="Protein kinase" evidence="9">
    <location>
        <begin position="55"/>
        <end position="309"/>
    </location>
</feature>
<evidence type="ECO:0000256" key="1">
    <source>
        <dbReference type="ARBA" id="ARBA00022679"/>
    </source>
</evidence>
<dbReference type="GO" id="GO:0005634">
    <property type="term" value="C:nucleus"/>
    <property type="evidence" value="ECO:0007669"/>
    <property type="project" value="TreeGrafter"/>
</dbReference>
<dbReference type="InterPro" id="IPR017441">
    <property type="entry name" value="Protein_kinase_ATP_BS"/>
</dbReference>
<dbReference type="InterPro" id="IPR050339">
    <property type="entry name" value="CC_SR_Kinase"/>
</dbReference>
<keyword evidence="11" id="KW-1185">Reference proteome</keyword>
<comment type="similarity">
    <text evidence="5">Belongs to the protein kinase superfamily. Ser/Thr protein kinase family. GCN2 subfamily.</text>
</comment>
<gene>
    <name evidence="10" type="ORF">PFISCL1PPCAC_1408</name>
</gene>
<keyword evidence="2 6" id="KW-0547">Nucleotide-binding</keyword>
<evidence type="ECO:0000256" key="3">
    <source>
        <dbReference type="ARBA" id="ARBA00022777"/>
    </source>
</evidence>
<evidence type="ECO:0000256" key="7">
    <source>
        <dbReference type="RuleBase" id="RU000304"/>
    </source>
</evidence>
<name>A0AAV5USJ5_9BILA</name>
<dbReference type="GO" id="GO:0004694">
    <property type="term" value="F:eukaryotic translation initiation factor 2alpha kinase activity"/>
    <property type="evidence" value="ECO:0007669"/>
    <property type="project" value="TreeGrafter"/>
</dbReference>
<dbReference type="SMART" id="SM00220">
    <property type="entry name" value="S_TKc"/>
    <property type="match status" value="1"/>
</dbReference>
<evidence type="ECO:0000313" key="11">
    <source>
        <dbReference type="Proteomes" id="UP001432322"/>
    </source>
</evidence>
<dbReference type="EMBL" id="BTSY01000001">
    <property type="protein sequence ID" value="GMT10111.1"/>
    <property type="molecule type" value="Genomic_DNA"/>
</dbReference>
<dbReference type="PANTHER" id="PTHR11042">
    <property type="entry name" value="EUKARYOTIC TRANSLATION INITIATION FACTOR 2-ALPHA KINASE EIF2-ALPHA KINASE -RELATED"/>
    <property type="match status" value="1"/>
</dbReference>
<dbReference type="Pfam" id="PF00069">
    <property type="entry name" value="Pkinase"/>
    <property type="match status" value="1"/>
</dbReference>
<keyword evidence="4 6" id="KW-0067">ATP-binding</keyword>
<dbReference type="PROSITE" id="PS00108">
    <property type="entry name" value="PROTEIN_KINASE_ST"/>
    <property type="match status" value="1"/>
</dbReference>
<dbReference type="Proteomes" id="UP001432322">
    <property type="component" value="Unassembled WGS sequence"/>
</dbReference>
<keyword evidence="7" id="KW-0723">Serine/threonine-protein kinase</keyword>
<evidence type="ECO:0000256" key="5">
    <source>
        <dbReference type="ARBA" id="ARBA00037982"/>
    </source>
</evidence>
<feature type="region of interest" description="Disordered" evidence="8">
    <location>
        <begin position="1"/>
        <end position="33"/>
    </location>
</feature>
<evidence type="ECO:0000259" key="9">
    <source>
        <dbReference type="PROSITE" id="PS50011"/>
    </source>
</evidence>
<evidence type="ECO:0000313" key="10">
    <source>
        <dbReference type="EMBL" id="GMT10111.1"/>
    </source>
</evidence>
<dbReference type="SUPFAM" id="SSF56112">
    <property type="entry name" value="Protein kinase-like (PK-like)"/>
    <property type="match status" value="1"/>
</dbReference>
<evidence type="ECO:0000256" key="6">
    <source>
        <dbReference type="PROSITE-ProRule" id="PRU10141"/>
    </source>
</evidence>
<dbReference type="GO" id="GO:0005524">
    <property type="term" value="F:ATP binding"/>
    <property type="evidence" value="ECO:0007669"/>
    <property type="project" value="UniProtKB-UniRule"/>
</dbReference>
<protein>
    <recommendedName>
        <fullName evidence="9">Protein kinase domain-containing protein</fullName>
    </recommendedName>
</protein>
<dbReference type="AlphaFoldDB" id="A0AAV5USJ5"/>
<dbReference type="GO" id="GO:0005737">
    <property type="term" value="C:cytoplasm"/>
    <property type="evidence" value="ECO:0007669"/>
    <property type="project" value="TreeGrafter"/>
</dbReference>
<dbReference type="PROSITE" id="PS00107">
    <property type="entry name" value="PROTEIN_KINASE_ATP"/>
    <property type="match status" value="1"/>
</dbReference>
<feature type="binding site" evidence="6">
    <location>
        <position position="84"/>
    </location>
    <ligand>
        <name>ATP</name>
        <dbReference type="ChEBI" id="CHEBI:30616"/>
    </ligand>
</feature>
<organism evidence="10 11">
    <name type="scientific">Pristionchus fissidentatus</name>
    <dbReference type="NCBI Taxonomy" id="1538716"/>
    <lineage>
        <taxon>Eukaryota</taxon>
        <taxon>Metazoa</taxon>
        <taxon>Ecdysozoa</taxon>
        <taxon>Nematoda</taxon>
        <taxon>Chromadorea</taxon>
        <taxon>Rhabditida</taxon>
        <taxon>Rhabditina</taxon>
        <taxon>Diplogasteromorpha</taxon>
        <taxon>Diplogasteroidea</taxon>
        <taxon>Neodiplogasteridae</taxon>
        <taxon>Pristionchus</taxon>
    </lineage>
</organism>
<dbReference type="PANTHER" id="PTHR11042:SF91">
    <property type="entry name" value="EUKARYOTIC TRANSLATION INITIATION FACTOR 2-ALPHA KINASE"/>
    <property type="match status" value="1"/>
</dbReference>
<keyword evidence="3" id="KW-0418">Kinase</keyword>
<dbReference type="InterPro" id="IPR008271">
    <property type="entry name" value="Ser/Thr_kinase_AS"/>
</dbReference>
<evidence type="ECO:0000256" key="8">
    <source>
        <dbReference type="SAM" id="MobiDB-lite"/>
    </source>
</evidence>
<dbReference type="Gene3D" id="3.30.200.20">
    <property type="entry name" value="Phosphorylase Kinase, domain 1"/>
    <property type="match status" value="1"/>
</dbReference>
<comment type="caution">
    <text evidence="10">The sequence shown here is derived from an EMBL/GenBank/DDBJ whole genome shotgun (WGS) entry which is preliminary data.</text>
</comment>
<evidence type="ECO:0000256" key="2">
    <source>
        <dbReference type="ARBA" id="ARBA00022741"/>
    </source>
</evidence>
<sequence>VRFADEEKEEENKQEKTITNASSQPTNYHSSGKLAAEIVPVDPKQNEKSKFADEFKNIKEIGSGVYGRVFEAENILDKCKYAVKRIAFPRDSNEDLISKKLREVQAMAKFDHSNIVRYYGSWTERPPQDHNMYLHILMQLCKHSLAYWLMENYQQPRDQQRMRYLFKQLVDAVAYIHRKEVIHRDLKPSNILFDEVDRIRVCDLGLATNAISSIDGEEITGTRTVIGTPLYKSPEQSYNRYTSKVDVFSIGLIYAEMSVKMKGEVRRNAFDNYRKGVPNNFAIDDVETRELIDLMTKVKSDDRPTSREI</sequence>
<dbReference type="InterPro" id="IPR011009">
    <property type="entry name" value="Kinase-like_dom_sf"/>
</dbReference>
<keyword evidence="1" id="KW-0808">Transferase</keyword>
<accession>A0AAV5USJ5</accession>
<evidence type="ECO:0000256" key="4">
    <source>
        <dbReference type="ARBA" id="ARBA00022840"/>
    </source>
</evidence>
<feature type="non-terminal residue" evidence="10">
    <location>
        <position position="1"/>
    </location>
</feature>
<dbReference type="Gene3D" id="1.10.510.10">
    <property type="entry name" value="Transferase(Phosphotransferase) domain 1"/>
    <property type="match status" value="1"/>
</dbReference>
<reference evidence="10" key="1">
    <citation type="submission" date="2023-10" db="EMBL/GenBank/DDBJ databases">
        <title>Genome assembly of Pristionchus species.</title>
        <authorList>
            <person name="Yoshida K."/>
            <person name="Sommer R.J."/>
        </authorList>
    </citation>
    <scope>NUCLEOTIDE SEQUENCE</scope>
    <source>
        <strain evidence="10">RS5133</strain>
    </source>
</reference>
<proteinExistence type="inferred from homology"/>
<dbReference type="PROSITE" id="PS50011">
    <property type="entry name" value="PROTEIN_KINASE_DOM"/>
    <property type="match status" value="1"/>
</dbReference>
<dbReference type="InterPro" id="IPR000719">
    <property type="entry name" value="Prot_kinase_dom"/>
</dbReference>
<feature type="compositionally biased region" description="Polar residues" evidence="8">
    <location>
        <begin position="17"/>
        <end position="30"/>
    </location>
</feature>